<name>A0A6V7PMM3_ANACO</name>
<feature type="compositionally biased region" description="Basic residues" evidence="1">
    <location>
        <begin position="65"/>
        <end position="79"/>
    </location>
</feature>
<dbReference type="PANTHER" id="PTHR47423:SF2">
    <property type="entry name" value="PROTEIN SQS1"/>
    <property type="match status" value="1"/>
</dbReference>
<reference evidence="2" key="1">
    <citation type="submission" date="2020-07" db="EMBL/GenBank/DDBJ databases">
        <authorList>
            <person name="Lin J."/>
        </authorList>
    </citation>
    <scope>NUCLEOTIDE SEQUENCE</scope>
</reference>
<evidence type="ECO:0000313" key="2">
    <source>
        <dbReference type="EMBL" id="CAD1831913.1"/>
    </source>
</evidence>
<evidence type="ECO:0000256" key="1">
    <source>
        <dbReference type="SAM" id="MobiDB-lite"/>
    </source>
</evidence>
<protein>
    <submittedName>
        <fullName evidence="2">Uncharacterized protein</fullName>
    </submittedName>
</protein>
<dbReference type="EMBL" id="LR862149">
    <property type="protein sequence ID" value="CAD1831913.1"/>
    <property type="molecule type" value="Genomic_DNA"/>
</dbReference>
<proteinExistence type="predicted"/>
<dbReference type="AlphaFoldDB" id="A0A6V7PMM3"/>
<organism evidence="2">
    <name type="scientific">Ananas comosus var. bracteatus</name>
    <name type="common">red pineapple</name>
    <dbReference type="NCBI Taxonomy" id="296719"/>
    <lineage>
        <taxon>Eukaryota</taxon>
        <taxon>Viridiplantae</taxon>
        <taxon>Streptophyta</taxon>
        <taxon>Embryophyta</taxon>
        <taxon>Tracheophyta</taxon>
        <taxon>Spermatophyta</taxon>
        <taxon>Magnoliopsida</taxon>
        <taxon>Liliopsida</taxon>
        <taxon>Poales</taxon>
        <taxon>Bromeliaceae</taxon>
        <taxon>Bromelioideae</taxon>
        <taxon>Ananas</taxon>
    </lineage>
</organism>
<feature type="region of interest" description="Disordered" evidence="1">
    <location>
        <begin position="36"/>
        <end position="79"/>
    </location>
</feature>
<accession>A0A6V7PMM3</accession>
<feature type="compositionally biased region" description="Low complexity" evidence="1">
    <location>
        <begin position="47"/>
        <end position="57"/>
    </location>
</feature>
<dbReference type="PANTHER" id="PTHR47423">
    <property type="entry name" value="G-PATCH DOMAIN CONTAINING PROTEIN"/>
    <property type="match status" value="1"/>
</dbReference>
<sequence>MKPKLRKGKGKVEDDMCVSPAVGLFPGDDGMLLVKDVRSSSRRKKPPSSSSSHLSRSWPCELRNSKKHGSVPGGKKKHRKELIAIKRQQRMINRGVDLDQINSKLRQLVMAKWIYTHFNLCDPCDDWHRFIIYEVAAKVQARKASIPYNDVSLMYHFFQLCDGDSNCANMFAVLKLTKFDFISF</sequence>
<gene>
    <name evidence="2" type="ORF">CB5_LOCUS15124</name>
</gene>